<feature type="transmembrane region" description="Helical" evidence="6">
    <location>
        <begin position="530"/>
        <end position="550"/>
    </location>
</feature>
<reference evidence="8 9" key="1">
    <citation type="journal article" date="2018" name="IMA Fungus">
        <title>IMA Genome-F 9: Draft genome sequence of Annulohypoxylon stygium, Aspergillus mulundensis, Berkeleyomyces basicola (syn. Thielaviopsis basicola), Ceratocystis smalleyi, two Cercospora beticola strains, Coleophoma cylindrospora, Fusarium fracticaudum, Phialophora cf. hyalina, and Morchella septimelata.</title>
        <authorList>
            <person name="Wingfield B.D."/>
            <person name="Bills G.F."/>
            <person name="Dong Y."/>
            <person name="Huang W."/>
            <person name="Nel W.J."/>
            <person name="Swalarsk-Parry B.S."/>
            <person name="Vaghefi N."/>
            <person name="Wilken P.M."/>
            <person name="An Z."/>
            <person name="de Beer Z.W."/>
            <person name="De Vos L."/>
            <person name="Chen L."/>
            <person name="Duong T.A."/>
            <person name="Gao Y."/>
            <person name="Hammerbacher A."/>
            <person name="Kikkert J.R."/>
            <person name="Li Y."/>
            <person name="Li H."/>
            <person name="Li K."/>
            <person name="Li Q."/>
            <person name="Liu X."/>
            <person name="Ma X."/>
            <person name="Naidoo K."/>
            <person name="Pethybridge S.J."/>
            <person name="Sun J."/>
            <person name="Steenkamp E.T."/>
            <person name="van der Nest M.A."/>
            <person name="van Wyk S."/>
            <person name="Wingfield M.J."/>
            <person name="Xiong C."/>
            <person name="Yue Q."/>
            <person name="Zhang X."/>
        </authorList>
    </citation>
    <scope>NUCLEOTIDE SEQUENCE [LARGE SCALE GENOMIC DNA]</scope>
    <source>
        <strain evidence="8 9">BP6252</strain>
    </source>
</reference>
<feature type="transmembrane region" description="Helical" evidence="6">
    <location>
        <begin position="291"/>
        <end position="311"/>
    </location>
</feature>
<evidence type="ECO:0000256" key="1">
    <source>
        <dbReference type="ARBA" id="ARBA00004141"/>
    </source>
</evidence>
<evidence type="ECO:0000256" key="5">
    <source>
        <dbReference type="SAM" id="MobiDB-lite"/>
    </source>
</evidence>
<feature type="compositionally biased region" description="Low complexity" evidence="5">
    <location>
        <begin position="562"/>
        <end position="572"/>
    </location>
</feature>
<feature type="region of interest" description="Disordered" evidence="5">
    <location>
        <begin position="562"/>
        <end position="585"/>
    </location>
</feature>
<dbReference type="SUPFAM" id="SSF103473">
    <property type="entry name" value="MFS general substrate transporter"/>
    <property type="match status" value="1"/>
</dbReference>
<evidence type="ECO:0000259" key="7">
    <source>
        <dbReference type="PROSITE" id="PS50850"/>
    </source>
</evidence>
<dbReference type="FunFam" id="1.20.1720.10:FF:000012">
    <property type="entry name" value="MFS toxin efflux pump (AflT)"/>
    <property type="match status" value="1"/>
</dbReference>
<dbReference type="OrthoDB" id="10021397at2759"/>
<feature type="compositionally biased region" description="Basic and acidic residues" evidence="5">
    <location>
        <begin position="573"/>
        <end position="585"/>
    </location>
</feature>
<evidence type="ECO:0000313" key="8">
    <source>
        <dbReference type="EMBL" id="RDW75237.1"/>
    </source>
</evidence>
<dbReference type="GO" id="GO:0022857">
    <property type="term" value="F:transmembrane transporter activity"/>
    <property type="evidence" value="ECO:0007669"/>
    <property type="project" value="InterPro"/>
</dbReference>
<comment type="subcellular location">
    <subcellularLocation>
        <location evidence="1">Membrane</location>
        <topology evidence="1">Multi-pass membrane protein</topology>
    </subcellularLocation>
</comment>
<feature type="transmembrane region" description="Helical" evidence="6">
    <location>
        <begin position="331"/>
        <end position="353"/>
    </location>
</feature>
<dbReference type="Gene3D" id="1.20.1720.10">
    <property type="entry name" value="Multidrug resistance protein D"/>
    <property type="match status" value="1"/>
</dbReference>
<sequence length="585" mass="62443">MVSIPLDELSDDKGISFTPSEATPRVSRSSAEDHSDYSARYIEKGEAPLTRVETEVVYPSAKKTAVILLAAGLATFLVALDRLIIATATPKITDQFHSLGDVGWYASSYLLGMCATQLFWGKVYTFYNSKIIYLSAIGLFEVGSVICGAAPSSNAFIVGRAVAGVGSAGIFSGSIIIVTYILPLHKRPMVVGLFGSIFGISSVIGPLLGGAFTDKVSWRWCFYINLPIGAVTFAILVFILHLQPVKNDKTPREKFMQLDPYGSVVFLPGIVCILLALQWGGTTYAWNSGRIIALFVLGGVLLAAFVGIQIWKQEMGTIPPRIIKQRSILCAFLYVNFVSGSMVTLLYFLPLWFQAVKNVDAVQSGIDTLAMVLSMVVAVISSGIFVSKVGYYVPPMLLGPVFMSVGAGLLTTFTINSSSAHWIGYQVIYGIGLGMGMQQANMTAQTCLPRKDISIGVSLMFFGQSLGGAIFVCIGQTVFTNSLATSLASVNGLDAKAIVQAGATQLRNLVPAANLAVVLVDYNNALTRSFIVALACCAVAIIPALGIEWMSVKKDVLVKQPTAAAAAAPTTKETPEAPKKSEDEL</sequence>
<dbReference type="InterPro" id="IPR036259">
    <property type="entry name" value="MFS_trans_sf"/>
</dbReference>
<feature type="transmembrane region" description="Helical" evidence="6">
    <location>
        <begin position="157"/>
        <end position="182"/>
    </location>
</feature>
<dbReference type="CDD" id="cd17502">
    <property type="entry name" value="MFS_Azr1_MDR_like"/>
    <property type="match status" value="1"/>
</dbReference>
<dbReference type="Proteomes" id="UP000256645">
    <property type="component" value="Unassembled WGS sequence"/>
</dbReference>
<name>A0A3D8RMF3_9HELO</name>
<keyword evidence="4 6" id="KW-0472">Membrane</keyword>
<gene>
    <name evidence="8" type="ORF">BP6252_06379</name>
</gene>
<accession>A0A3D8RMF3</accession>
<dbReference type="InterPro" id="IPR011701">
    <property type="entry name" value="MFS"/>
</dbReference>
<evidence type="ECO:0000256" key="6">
    <source>
        <dbReference type="SAM" id="Phobius"/>
    </source>
</evidence>
<feature type="transmembrane region" description="Helical" evidence="6">
    <location>
        <begin position="365"/>
        <end position="385"/>
    </location>
</feature>
<organism evidence="8 9">
    <name type="scientific">Coleophoma cylindrospora</name>
    <dbReference type="NCBI Taxonomy" id="1849047"/>
    <lineage>
        <taxon>Eukaryota</taxon>
        <taxon>Fungi</taxon>
        <taxon>Dikarya</taxon>
        <taxon>Ascomycota</taxon>
        <taxon>Pezizomycotina</taxon>
        <taxon>Leotiomycetes</taxon>
        <taxon>Helotiales</taxon>
        <taxon>Dermateaceae</taxon>
        <taxon>Coleophoma</taxon>
    </lineage>
</organism>
<dbReference type="PANTHER" id="PTHR23501">
    <property type="entry name" value="MAJOR FACILITATOR SUPERFAMILY"/>
    <property type="match status" value="1"/>
</dbReference>
<dbReference type="EMBL" id="PDLM01000006">
    <property type="protein sequence ID" value="RDW75237.1"/>
    <property type="molecule type" value="Genomic_DNA"/>
</dbReference>
<proteinExistence type="predicted"/>
<dbReference type="Pfam" id="PF07690">
    <property type="entry name" value="MFS_1"/>
    <property type="match status" value="1"/>
</dbReference>
<protein>
    <recommendedName>
        <fullName evidence="7">Major facilitator superfamily (MFS) profile domain-containing protein</fullName>
    </recommendedName>
</protein>
<feature type="transmembrane region" description="Helical" evidence="6">
    <location>
        <begin position="397"/>
        <end position="416"/>
    </location>
</feature>
<dbReference type="Gene3D" id="1.20.1250.20">
    <property type="entry name" value="MFS general substrate transporter like domains"/>
    <property type="match status" value="1"/>
</dbReference>
<feature type="domain" description="Major facilitator superfamily (MFS) profile" evidence="7">
    <location>
        <begin position="67"/>
        <end position="552"/>
    </location>
</feature>
<feature type="transmembrane region" description="Helical" evidence="6">
    <location>
        <begin position="261"/>
        <end position="279"/>
    </location>
</feature>
<feature type="transmembrane region" description="Helical" evidence="6">
    <location>
        <begin position="453"/>
        <end position="479"/>
    </location>
</feature>
<dbReference type="FunFam" id="1.20.1250.20:FF:000196">
    <property type="entry name" value="MFS toxin efflux pump (AflT)"/>
    <property type="match status" value="1"/>
</dbReference>
<evidence type="ECO:0000256" key="2">
    <source>
        <dbReference type="ARBA" id="ARBA00022692"/>
    </source>
</evidence>
<evidence type="ECO:0000313" key="9">
    <source>
        <dbReference type="Proteomes" id="UP000256645"/>
    </source>
</evidence>
<feature type="transmembrane region" description="Helical" evidence="6">
    <location>
        <begin position="189"/>
        <end position="208"/>
    </location>
</feature>
<dbReference type="AlphaFoldDB" id="A0A3D8RMF3"/>
<dbReference type="InterPro" id="IPR020846">
    <property type="entry name" value="MFS_dom"/>
</dbReference>
<keyword evidence="3 6" id="KW-1133">Transmembrane helix</keyword>
<feature type="transmembrane region" description="Helical" evidence="6">
    <location>
        <begin position="132"/>
        <end position="151"/>
    </location>
</feature>
<feature type="transmembrane region" description="Helical" evidence="6">
    <location>
        <begin position="102"/>
        <end position="120"/>
    </location>
</feature>
<feature type="compositionally biased region" description="Polar residues" evidence="5">
    <location>
        <begin position="17"/>
        <end position="29"/>
    </location>
</feature>
<comment type="caution">
    <text evidence="8">The sequence shown here is derived from an EMBL/GenBank/DDBJ whole genome shotgun (WGS) entry which is preliminary data.</text>
</comment>
<evidence type="ECO:0000256" key="4">
    <source>
        <dbReference type="ARBA" id="ARBA00023136"/>
    </source>
</evidence>
<feature type="transmembrane region" description="Helical" evidence="6">
    <location>
        <begin position="422"/>
        <end position="441"/>
    </location>
</feature>
<keyword evidence="2 6" id="KW-0812">Transmembrane</keyword>
<evidence type="ECO:0000256" key="3">
    <source>
        <dbReference type="ARBA" id="ARBA00022989"/>
    </source>
</evidence>
<dbReference type="GO" id="GO:0005886">
    <property type="term" value="C:plasma membrane"/>
    <property type="evidence" value="ECO:0007669"/>
    <property type="project" value="TreeGrafter"/>
</dbReference>
<feature type="transmembrane region" description="Helical" evidence="6">
    <location>
        <begin position="220"/>
        <end position="240"/>
    </location>
</feature>
<keyword evidence="9" id="KW-1185">Reference proteome</keyword>
<dbReference type="PANTHER" id="PTHR23501:SF201">
    <property type="entry name" value="MFS AFLATOXIN EFFLUX PUMP"/>
    <property type="match status" value="1"/>
</dbReference>
<dbReference type="PROSITE" id="PS50850">
    <property type="entry name" value="MFS"/>
    <property type="match status" value="1"/>
</dbReference>
<feature type="region of interest" description="Disordered" evidence="5">
    <location>
        <begin position="1"/>
        <end position="34"/>
    </location>
</feature>
<feature type="transmembrane region" description="Helical" evidence="6">
    <location>
        <begin position="66"/>
        <end position="90"/>
    </location>
</feature>